<proteinExistence type="predicted"/>
<evidence type="ECO:0000256" key="1">
    <source>
        <dbReference type="SAM" id="Phobius"/>
    </source>
</evidence>
<reference evidence="2" key="1">
    <citation type="journal article" date="2011" name="PLoS Biol.">
        <title>Gene gain and loss during evolution of obligate parasitism in the white rust pathogen of Arabidopsis thaliana.</title>
        <authorList>
            <person name="Kemen E."/>
            <person name="Gardiner A."/>
            <person name="Schultz-Larsen T."/>
            <person name="Kemen A.C."/>
            <person name="Balmuth A.L."/>
            <person name="Robert-Seilaniantz A."/>
            <person name="Bailey K."/>
            <person name="Holub E."/>
            <person name="Studholme D.J."/>
            <person name="Maclean D."/>
            <person name="Jones J.D."/>
        </authorList>
    </citation>
    <scope>NUCLEOTIDE SEQUENCE</scope>
</reference>
<gene>
    <name evidence="2" type="primary">AlNc14C119G6609</name>
    <name evidence="2" type="ORF">ALNC14_074670</name>
</gene>
<accession>F0WJ77</accession>
<dbReference type="EMBL" id="FR824164">
    <property type="protein sequence ID" value="CCA21324.1"/>
    <property type="molecule type" value="Genomic_DNA"/>
</dbReference>
<protein>
    <submittedName>
        <fullName evidence="2">AlNc14C119G6609 protein</fullName>
    </submittedName>
</protein>
<keyword evidence="1" id="KW-0472">Membrane</keyword>
<feature type="transmembrane region" description="Helical" evidence="1">
    <location>
        <begin position="73"/>
        <end position="92"/>
    </location>
</feature>
<keyword evidence="1" id="KW-0812">Transmembrane</keyword>
<reference evidence="2" key="2">
    <citation type="submission" date="2011-02" db="EMBL/GenBank/DDBJ databases">
        <authorList>
            <person name="MacLean D."/>
        </authorList>
    </citation>
    <scope>NUCLEOTIDE SEQUENCE</scope>
</reference>
<evidence type="ECO:0000313" key="2">
    <source>
        <dbReference type="EMBL" id="CCA21324.1"/>
    </source>
</evidence>
<dbReference type="HOGENOM" id="CLU_2214884_0_0_1"/>
<sequence>MLPILNRNGDIVLLDRFTPSFRPVRKGKVVLSSTGLLRDTFGWIETTNMASMIQELWTRTACHNYEACANASVYTLFFIVINLVGTYAVYICRFGHYIRRSEPNKIL</sequence>
<organism evidence="2">
    <name type="scientific">Albugo laibachii Nc14</name>
    <dbReference type="NCBI Taxonomy" id="890382"/>
    <lineage>
        <taxon>Eukaryota</taxon>
        <taxon>Sar</taxon>
        <taxon>Stramenopiles</taxon>
        <taxon>Oomycota</taxon>
        <taxon>Peronosporomycetes</taxon>
        <taxon>Albuginales</taxon>
        <taxon>Albuginaceae</taxon>
        <taxon>Albugo</taxon>
    </lineage>
</organism>
<keyword evidence="1" id="KW-1133">Transmembrane helix</keyword>
<name>F0WJ77_9STRA</name>
<dbReference type="AlphaFoldDB" id="F0WJ77"/>